<dbReference type="GO" id="GO:0005737">
    <property type="term" value="C:cytoplasm"/>
    <property type="evidence" value="ECO:0007669"/>
    <property type="project" value="TreeGrafter"/>
</dbReference>
<gene>
    <name evidence="3" type="ORF">DES52_108119</name>
</gene>
<dbReference type="CDD" id="cd00838">
    <property type="entry name" value="MPP_superfamily"/>
    <property type="match status" value="1"/>
</dbReference>
<dbReference type="EMBL" id="QJSX01000008">
    <property type="protein sequence ID" value="PYE53590.1"/>
    <property type="molecule type" value="Genomic_DNA"/>
</dbReference>
<feature type="domain" description="Calcineurin-like phosphoesterase" evidence="2">
    <location>
        <begin position="1"/>
        <end position="189"/>
    </location>
</feature>
<proteinExistence type="inferred from homology"/>
<name>A0A318SM91_9DEIO</name>
<dbReference type="Pfam" id="PF12850">
    <property type="entry name" value="Metallophos_2"/>
    <property type="match status" value="1"/>
</dbReference>
<dbReference type="OrthoDB" id="9813918at2"/>
<comment type="similarity">
    <text evidence="1">Belongs to the metallophosphoesterase superfamily. YfcE family.</text>
</comment>
<reference evidence="3 4" key="1">
    <citation type="submission" date="2018-06" db="EMBL/GenBank/DDBJ databases">
        <title>Genomic Encyclopedia of Type Strains, Phase IV (KMG-IV): sequencing the most valuable type-strain genomes for metagenomic binning, comparative biology and taxonomic classification.</title>
        <authorList>
            <person name="Goeker M."/>
        </authorList>
    </citation>
    <scope>NUCLEOTIDE SEQUENCE [LARGE SCALE GENOMIC DNA]</scope>
    <source>
        <strain evidence="3 4">DSM 18048</strain>
    </source>
</reference>
<dbReference type="GO" id="GO:0016791">
    <property type="term" value="F:phosphatase activity"/>
    <property type="evidence" value="ECO:0007669"/>
    <property type="project" value="TreeGrafter"/>
</dbReference>
<sequence length="249" mass="27384">MKVAVIADLHANLSATLAVHEDIKKRGIGEIWILGDLVGKGPRPREVVDWVAEYGARVVQGNWDARVAGASHRPQDLWPRTKLTPGQLSYLATLPFAFEERHCGLSWRFLHASAKSVFHRLYPHASLAEQLEAFEPNPEAGLANRADALVYADIHEALMLDVEGRPLMNCGSVGNPLDSTLACYLVLEFGACGYSASFVRLAYDRAGEIAAAETSGMPFTREYILELMTGAYQKRRSRGSLLDETQDAS</sequence>
<evidence type="ECO:0000313" key="4">
    <source>
        <dbReference type="Proteomes" id="UP000248326"/>
    </source>
</evidence>
<evidence type="ECO:0000313" key="3">
    <source>
        <dbReference type="EMBL" id="PYE53590.1"/>
    </source>
</evidence>
<dbReference type="SUPFAM" id="SSF56300">
    <property type="entry name" value="Metallo-dependent phosphatases"/>
    <property type="match status" value="1"/>
</dbReference>
<dbReference type="PIRSF" id="PIRSF000883">
    <property type="entry name" value="Pesterase_MJ0912"/>
    <property type="match status" value="1"/>
</dbReference>
<dbReference type="InterPro" id="IPR011152">
    <property type="entry name" value="Pesterase_MJ0912"/>
</dbReference>
<dbReference type="InterPro" id="IPR024654">
    <property type="entry name" value="Calcineurin-like_PHP_lpxH"/>
</dbReference>
<dbReference type="Proteomes" id="UP000248326">
    <property type="component" value="Unassembled WGS sequence"/>
</dbReference>
<evidence type="ECO:0000259" key="2">
    <source>
        <dbReference type="Pfam" id="PF12850"/>
    </source>
</evidence>
<dbReference type="PANTHER" id="PTHR42850:SF2">
    <property type="entry name" value="BLL5683 PROTEIN"/>
    <property type="match status" value="1"/>
</dbReference>
<keyword evidence="4" id="KW-1185">Reference proteome</keyword>
<protein>
    <submittedName>
        <fullName evidence="3">Protein phosphatase</fullName>
    </submittedName>
</protein>
<dbReference type="InterPro" id="IPR029052">
    <property type="entry name" value="Metallo-depent_PP-like"/>
</dbReference>
<dbReference type="AlphaFoldDB" id="A0A318SM91"/>
<comment type="caution">
    <text evidence="3">The sequence shown here is derived from an EMBL/GenBank/DDBJ whole genome shotgun (WGS) entry which is preliminary data.</text>
</comment>
<organism evidence="3 4">
    <name type="scientific">Deinococcus yavapaiensis KR-236</name>
    <dbReference type="NCBI Taxonomy" id="694435"/>
    <lineage>
        <taxon>Bacteria</taxon>
        <taxon>Thermotogati</taxon>
        <taxon>Deinococcota</taxon>
        <taxon>Deinococci</taxon>
        <taxon>Deinococcales</taxon>
        <taxon>Deinococcaceae</taxon>
        <taxon>Deinococcus</taxon>
    </lineage>
</organism>
<accession>A0A318SM91</accession>
<dbReference type="InterPro" id="IPR050126">
    <property type="entry name" value="Ap4A_hydrolase"/>
</dbReference>
<dbReference type="RefSeq" id="WP_110886949.1">
    <property type="nucleotide sequence ID" value="NZ_QJSX01000008.1"/>
</dbReference>
<evidence type="ECO:0000256" key="1">
    <source>
        <dbReference type="ARBA" id="ARBA00008950"/>
    </source>
</evidence>
<dbReference type="Gene3D" id="3.60.21.10">
    <property type="match status" value="1"/>
</dbReference>
<dbReference type="PANTHER" id="PTHR42850">
    <property type="entry name" value="METALLOPHOSPHOESTERASE"/>
    <property type="match status" value="1"/>
</dbReference>